<feature type="region of interest" description="Disordered" evidence="1">
    <location>
        <begin position="64"/>
        <end position="153"/>
    </location>
</feature>
<feature type="compositionally biased region" description="Basic residues" evidence="1">
    <location>
        <begin position="101"/>
        <end position="118"/>
    </location>
</feature>
<sequence length="153" mass="16960">MWSSSGSATFVCSKVSLSARCDPICRTRTTSTPSIDALGACSARRSRVPLLGTTSSNIRELKFSSSHCTKRSKGTTAGPIRRLCGAGKSTKRRASEEFRSRLKKIKKTKMTTRKHRRTLSSLERRAPLESVEARNSRKVPAVWPNAPSRTLHR</sequence>
<reference evidence="2" key="1">
    <citation type="submission" date="2021-05" db="EMBL/GenBank/DDBJ databases">
        <authorList>
            <person name="Alioto T."/>
            <person name="Alioto T."/>
            <person name="Gomez Garrido J."/>
        </authorList>
    </citation>
    <scope>NUCLEOTIDE SEQUENCE</scope>
</reference>
<dbReference type="EMBL" id="HBUE01320506">
    <property type="protein sequence ID" value="CAG6587820.1"/>
    <property type="molecule type" value="Transcribed_RNA"/>
</dbReference>
<dbReference type="EMBL" id="HBUE01320507">
    <property type="protein sequence ID" value="CAG6587823.1"/>
    <property type="molecule type" value="Transcribed_RNA"/>
</dbReference>
<dbReference type="EMBL" id="HBUE01320503">
    <property type="protein sequence ID" value="CAG6587814.1"/>
    <property type="molecule type" value="Transcribed_RNA"/>
</dbReference>
<feature type="compositionally biased region" description="Basic and acidic residues" evidence="1">
    <location>
        <begin position="122"/>
        <end position="135"/>
    </location>
</feature>
<evidence type="ECO:0000313" key="2">
    <source>
        <dbReference type="EMBL" id="CAG6535835.1"/>
    </source>
</evidence>
<dbReference type="AlphaFoldDB" id="A0A8D8HIK5"/>
<evidence type="ECO:0000256" key="1">
    <source>
        <dbReference type="SAM" id="MobiDB-lite"/>
    </source>
</evidence>
<accession>A0A8D8HIK5</accession>
<dbReference type="EMBL" id="HBUE01320505">
    <property type="protein sequence ID" value="CAG6587817.1"/>
    <property type="molecule type" value="Transcribed_RNA"/>
</dbReference>
<dbReference type="EMBL" id="HBUE01213999">
    <property type="protein sequence ID" value="CAG6535832.1"/>
    <property type="molecule type" value="Transcribed_RNA"/>
</dbReference>
<organism evidence="2">
    <name type="scientific">Culex pipiens</name>
    <name type="common">House mosquito</name>
    <dbReference type="NCBI Taxonomy" id="7175"/>
    <lineage>
        <taxon>Eukaryota</taxon>
        <taxon>Metazoa</taxon>
        <taxon>Ecdysozoa</taxon>
        <taxon>Arthropoda</taxon>
        <taxon>Hexapoda</taxon>
        <taxon>Insecta</taxon>
        <taxon>Pterygota</taxon>
        <taxon>Neoptera</taxon>
        <taxon>Endopterygota</taxon>
        <taxon>Diptera</taxon>
        <taxon>Nematocera</taxon>
        <taxon>Culicoidea</taxon>
        <taxon>Culicidae</taxon>
        <taxon>Culicinae</taxon>
        <taxon>Culicini</taxon>
        <taxon>Culex</taxon>
        <taxon>Culex</taxon>
    </lineage>
</organism>
<dbReference type="EMBL" id="HBUE01213998">
    <property type="protein sequence ID" value="CAG6535829.1"/>
    <property type="molecule type" value="Transcribed_RNA"/>
</dbReference>
<dbReference type="EMBL" id="HBUE01213996">
    <property type="protein sequence ID" value="CAG6535826.1"/>
    <property type="molecule type" value="Transcribed_RNA"/>
</dbReference>
<protein>
    <submittedName>
        <fullName evidence="2">(northern house mosquito) hypothetical protein</fullName>
    </submittedName>
</protein>
<proteinExistence type="predicted"/>
<name>A0A8D8HIK5_CULPI</name>
<dbReference type="EMBL" id="HBUE01214000">
    <property type="protein sequence ID" value="CAG6535835.1"/>
    <property type="molecule type" value="Transcribed_RNA"/>
</dbReference>